<dbReference type="PANTHER" id="PTHR44499:SF1">
    <property type="entry name" value="JOUBERIN"/>
    <property type="match status" value="1"/>
</dbReference>
<dbReference type="InterPro" id="IPR015943">
    <property type="entry name" value="WD40/YVTN_repeat-like_dom_sf"/>
</dbReference>
<protein>
    <recommendedName>
        <fullName evidence="5">Jouberin</fullName>
    </recommendedName>
</protein>
<dbReference type="EMBL" id="JAVRBK010000006">
    <property type="protein sequence ID" value="KAK5642654.1"/>
    <property type="molecule type" value="Genomic_DNA"/>
</dbReference>
<proteinExistence type="predicted"/>
<dbReference type="SMART" id="SM00320">
    <property type="entry name" value="WD40"/>
    <property type="match status" value="5"/>
</dbReference>
<dbReference type="GO" id="GO:0044458">
    <property type="term" value="P:motile cilium assembly"/>
    <property type="evidence" value="ECO:0007669"/>
    <property type="project" value="TreeGrafter"/>
</dbReference>
<evidence type="ECO:0000256" key="1">
    <source>
        <dbReference type="PROSITE-ProRule" id="PRU00221"/>
    </source>
</evidence>
<feature type="region of interest" description="Disordered" evidence="2">
    <location>
        <begin position="59"/>
        <end position="110"/>
    </location>
</feature>
<comment type="caution">
    <text evidence="3">The sequence shown here is derived from an EMBL/GenBank/DDBJ whole genome shotgun (WGS) entry which is preliminary data.</text>
</comment>
<dbReference type="GO" id="GO:0036064">
    <property type="term" value="C:ciliary basal body"/>
    <property type="evidence" value="ECO:0007669"/>
    <property type="project" value="TreeGrafter"/>
</dbReference>
<reference evidence="3 4" key="1">
    <citation type="journal article" date="2024" name="Insects">
        <title>An Improved Chromosome-Level Genome Assembly of the Firefly Pyrocoelia pectoralis.</title>
        <authorList>
            <person name="Fu X."/>
            <person name="Meyer-Rochow V.B."/>
            <person name="Ballantyne L."/>
            <person name="Zhu X."/>
        </authorList>
    </citation>
    <scope>NUCLEOTIDE SEQUENCE [LARGE SCALE GENOMIC DNA]</scope>
    <source>
        <strain evidence="3">XCY_ONT2</strain>
    </source>
</reference>
<evidence type="ECO:0008006" key="5">
    <source>
        <dbReference type="Google" id="ProtNLM"/>
    </source>
</evidence>
<dbReference type="PROSITE" id="PS50294">
    <property type="entry name" value="WD_REPEATS_REGION"/>
    <property type="match status" value="1"/>
</dbReference>
<name>A0AAN7VAJ2_9COLE</name>
<evidence type="ECO:0000313" key="3">
    <source>
        <dbReference type="EMBL" id="KAK5642654.1"/>
    </source>
</evidence>
<feature type="repeat" description="WD" evidence="1">
    <location>
        <begin position="475"/>
        <end position="507"/>
    </location>
</feature>
<accession>A0AAN7VAJ2</accession>
<dbReference type="InterPro" id="IPR036322">
    <property type="entry name" value="WD40_repeat_dom_sf"/>
</dbReference>
<feature type="compositionally biased region" description="Polar residues" evidence="2">
    <location>
        <begin position="79"/>
        <end position="100"/>
    </location>
</feature>
<dbReference type="SUPFAM" id="SSF50978">
    <property type="entry name" value="WD40 repeat-like"/>
    <property type="match status" value="1"/>
</dbReference>
<organism evidence="3 4">
    <name type="scientific">Pyrocoelia pectoralis</name>
    <dbReference type="NCBI Taxonomy" id="417401"/>
    <lineage>
        <taxon>Eukaryota</taxon>
        <taxon>Metazoa</taxon>
        <taxon>Ecdysozoa</taxon>
        <taxon>Arthropoda</taxon>
        <taxon>Hexapoda</taxon>
        <taxon>Insecta</taxon>
        <taxon>Pterygota</taxon>
        <taxon>Neoptera</taxon>
        <taxon>Endopterygota</taxon>
        <taxon>Coleoptera</taxon>
        <taxon>Polyphaga</taxon>
        <taxon>Elateriformia</taxon>
        <taxon>Elateroidea</taxon>
        <taxon>Lampyridae</taxon>
        <taxon>Lampyrinae</taxon>
        <taxon>Pyrocoelia</taxon>
    </lineage>
</organism>
<dbReference type="AlphaFoldDB" id="A0AAN7VAJ2"/>
<dbReference type="PROSITE" id="PS50082">
    <property type="entry name" value="WD_REPEATS_2"/>
    <property type="match status" value="1"/>
</dbReference>
<evidence type="ECO:0000313" key="4">
    <source>
        <dbReference type="Proteomes" id="UP001329430"/>
    </source>
</evidence>
<dbReference type="PANTHER" id="PTHR44499">
    <property type="entry name" value="JOUBERIN"/>
    <property type="match status" value="1"/>
</dbReference>
<keyword evidence="1" id="KW-0853">WD repeat</keyword>
<sequence>MKGKNEKNIANMVQKVNSNSFSSSENLVQEVIEVDVHENADDNNFILNKFLNDANSLMSKNAKTKPPIPLPRKSKKIPQDTSCMSSVDDSSTIQSEKTQPSDSSSSGSLKLKLQSSQDTAILIESNDDTQITVEKLEKIELQEMATDEIDCDNATQHGQLGPLKSTSKVGEKVIYNYCKLMAITIHKTERLLLNSLVVHPLVKIHIVEMSTGNYILKSDISRSVIFYYENKNINYITPLLSEPYDLYKNHCAHPEWEETLLINEDITYILERNVIIFFEIIDFVSFSVANSQTKAEEQKGWHKIAWAFLKPLGKNGELNVNKKVHLQLYQSYKYKKVPPNVCPMFHWWKSKKLVRYPSSLYVSVCEIEPPEGSSKTLRSRTPMQPEKASLEILETDRGPLSHSSPLPTELNNVTRKQDVKLWSRLSYQTCKLPNRCIAELPTFTDGCFFIKFSHSGLYLACAVQIDMVHFILCRYSAHQGLIYNINWSADDLYIITSSADCTVGIWNFIKRSFIEMLPHPCYVYASDVNKNNTIATGCYDYTVRLWCLSNDETYDLLQELDGHKGYITSLCFACKHYCLYSSDSVGVVIEWKRGDDPQHSWKLSREYKWIDLKDTIINQILLHKRERRLLIHARDSTLRMVDLKTGCTLQWLQGATNNRFRTVCSFSACGTYVFAGGEYGTISVWNADLGNLVASYEPYLSFNNQTVTIHCVQFHPHDNILAIAHYGHNVPILLAVYDISICGDNNLGLKIVQRDDEVRSTACRQILGSTNNSEVQKDLWKWTMKQEGEIELSLKMLWKK</sequence>
<dbReference type="InterPro" id="IPR052803">
    <property type="entry name" value="Cilium-Associated_Jouberin"/>
</dbReference>
<evidence type="ECO:0000256" key="2">
    <source>
        <dbReference type="SAM" id="MobiDB-lite"/>
    </source>
</evidence>
<feature type="compositionally biased region" description="Low complexity" evidence="2">
    <location>
        <begin position="101"/>
        <end position="110"/>
    </location>
</feature>
<dbReference type="Proteomes" id="UP001329430">
    <property type="component" value="Chromosome 6"/>
</dbReference>
<dbReference type="InterPro" id="IPR001680">
    <property type="entry name" value="WD40_rpt"/>
</dbReference>
<gene>
    <name evidence="3" type="ORF">RI129_008821</name>
</gene>
<keyword evidence="4" id="KW-1185">Reference proteome</keyword>
<dbReference type="Gene3D" id="2.130.10.10">
    <property type="entry name" value="YVTN repeat-like/Quinoprotein amine dehydrogenase"/>
    <property type="match status" value="1"/>
</dbReference>
<dbReference type="Pfam" id="PF00400">
    <property type="entry name" value="WD40"/>
    <property type="match status" value="3"/>
</dbReference>